<feature type="transmembrane region" description="Helical" evidence="1">
    <location>
        <begin position="42"/>
        <end position="63"/>
    </location>
</feature>
<evidence type="ECO:0000313" key="3">
    <source>
        <dbReference type="Proteomes" id="UP000198751"/>
    </source>
</evidence>
<dbReference type="AlphaFoldDB" id="A0A1H2B3B8"/>
<dbReference type="Proteomes" id="UP000198751">
    <property type="component" value="Chromosome I"/>
</dbReference>
<keyword evidence="3" id="KW-1185">Reference proteome</keyword>
<evidence type="ECO:0000313" key="2">
    <source>
        <dbReference type="EMBL" id="SDT52678.1"/>
    </source>
</evidence>
<keyword evidence="1" id="KW-0472">Membrane</keyword>
<protein>
    <submittedName>
        <fullName evidence="2">Uncharacterized protein</fullName>
    </submittedName>
</protein>
<name>A0A1H2B3B8_9MICC</name>
<keyword evidence="1" id="KW-0812">Transmembrane</keyword>
<organism evidence="2 3">
    <name type="scientific">Pseudarthrobacter equi</name>
    <dbReference type="NCBI Taxonomy" id="728066"/>
    <lineage>
        <taxon>Bacteria</taxon>
        <taxon>Bacillati</taxon>
        <taxon>Actinomycetota</taxon>
        <taxon>Actinomycetes</taxon>
        <taxon>Micrococcales</taxon>
        <taxon>Micrococcaceae</taxon>
        <taxon>Pseudarthrobacter</taxon>
    </lineage>
</organism>
<gene>
    <name evidence="2" type="ORF">SAMN04489743_3396</name>
</gene>
<keyword evidence="1" id="KW-1133">Transmembrane helix</keyword>
<evidence type="ECO:0000256" key="1">
    <source>
        <dbReference type="SAM" id="Phobius"/>
    </source>
</evidence>
<sequence>MSNSQLLTTKRVWDSARRSLEARLAHLSDVMMPAHGYVDYRLLLRFTIVTLVGYNFVGVVLLVGGEVPDAVRRCHGDYAVRGDYVAAVRLASSPLRGLNPAYLALWSVGAGRAAWQMLTSAHKWE</sequence>
<accession>A0A1H2B3B8</accession>
<reference evidence="3" key="1">
    <citation type="submission" date="2016-10" db="EMBL/GenBank/DDBJ databases">
        <authorList>
            <person name="Varghese N."/>
            <person name="Submissions S."/>
        </authorList>
    </citation>
    <scope>NUCLEOTIDE SEQUENCE [LARGE SCALE GENOMIC DNA]</scope>
    <source>
        <strain evidence="3">IMMIB L-1606</strain>
    </source>
</reference>
<proteinExistence type="predicted"/>
<dbReference type="EMBL" id="LT629779">
    <property type="protein sequence ID" value="SDT52678.1"/>
    <property type="molecule type" value="Genomic_DNA"/>
</dbReference>